<gene>
    <name evidence="2" type="ORF">CO051_07170</name>
</gene>
<keyword evidence="1" id="KW-0472">Membrane</keyword>
<protein>
    <submittedName>
        <fullName evidence="2">Uncharacterized protein</fullName>
    </submittedName>
</protein>
<sequence length="60" mass="6947">MKQKDLYIIVVTIFFTVLAWVLLELKGIKEQTPTDTQIESYSLDYNVDTGILKKLESKQP</sequence>
<keyword evidence="1" id="KW-0812">Transmembrane</keyword>
<dbReference type="EMBL" id="PFSC01000188">
    <property type="protein sequence ID" value="PJC30157.1"/>
    <property type="molecule type" value="Genomic_DNA"/>
</dbReference>
<feature type="transmembrane region" description="Helical" evidence="1">
    <location>
        <begin position="6"/>
        <end position="23"/>
    </location>
</feature>
<reference evidence="3" key="1">
    <citation type="submission" date="2017-09" db="EMBL/GenBank/DDBJ databases">
        <title>Depth-based differentiation of microbial function through sediment-hosted aquifers and enrichment of novel symbionts in the deep terrestrial subsurface.</title>
        <authorList>
            <person name="Probst A.J."/>
            <person name="Ladd B."/>
            <person name="Jarett J.K."/>
            <person name="Geller-Mcgrath D.E."/>
            <person name="Sieber C.M.K."/>
            <person name="Emerson J.B."/>
            <person name="Anantharaman K."/>
            <person name="Thomas B.C."/>
            <person name="Malmstrom R."/>
            <person name="Stieglmeier M."/>
            <person name="Klingl A."/>
            <person name="Woyke T."/>
            <person name="Ryan C.M."/>
            <person name="Banfield J.F."/>
        </authorList>
    </citation>
    <scope>NUCLEOTIDE SEQUENCE [LARGE SCALE GENOMIC DNA]</scope>
</reference>
<comment type="caution">
    <text evidence="2">The sequence shown here is derived from an EMBL/GenBank/DDBJ whole genome shotgun (WGS) entry which is preliminary data.</text>
</comment>
<dbReference type="AlphaFoldDB" id="A0A2M8EWB5"/>
<proteinExistence type="predicted"/>
<evidence type="ECO:0000313" key="3">
    <source>
        <dbReference type="Proteomes" id="UP000231383"/>
    </source>
</evidence>
<organism evidence="2 3">
    <name type="scientific">Candidatus Roizmanbacteria bacterium CG_4_9_14_0_2_um_filter_39_13</name>
    <dbReference type="NCBI Taxonomy" id="1974839"/>
    <lineage>
        <taxon>Bacteria</taxon>
        <taxon>Candidatus Roizmaniibacteriota</taxon>
    </lineage>
</organism>
<evidence type="ECO:0000256" key="1">
    <source>
        <dbReference type="SAM" id="Phobius"/>
    </source>
</evidence>
<name>A0A2M8EWB5_9BACT</name>
<dbReference type="Proteomes" id="UP000231383">
    <property type="component" value="Unassembled WGS sequence"/>
</dbReference>
<evidence type="ECO:0000313" key="2">
    <source>
        <dbReference type="EMBL" id="PJC30157.1"/>
    </source>
</evidence>
<accession>A0A2M8EWB5</accession>
<keyword evidence="1" id="KW-1133">Transmembrane helix</keyword>